<reference evidence="1" key="1">
    <citation type="submission" date="2022-08" db="EMBL/GenBank/DDBJ databases">
        <title>Novel sulfate-reducing endosymbionts in the free-living metamonad Anaeramoeba.</title>
        <authorList>
            <person name="Jerlstrom-Hultqvist J."/>
            <person name="Cepicka I."/>
            <person name="Gallot-Lavallee L."/>
            <person name="Salas-Leiva D."/>
            <person name="Curtis B.A."/>
            <person name="Zahonova K."/>
            <person name="Pipaliya S."/>
            <person name="Dacks J."/>
            <person name="Roger A.J."/>
        </authorList>
    </citation>
    <scope>NUCLEOTIDE SEQUENCE</scope>
    <source>
        <strain evidence="1">Schooner1</strain>
    </source>
</reference>
<evidence type="ECO:0000313" key="2">
    <source>
        <dbReference type="Proteomes" id="UP001150062"/>
    </source>
</evidence>
<dbReference type="Proteomes" id="UP001150062">
    <property type="component" value="Unassembled WGS sequence"/>
</dbReference>
<comment type="caution">
    <text evidence="1">The sequence shown here is derived from an EMBL/GenBank/DDBJ whole genome shotgun (WGS) entry which is preliminary data.</text>
</comment>
<name>A0ABQ8Y7B7_9EUKA</name>
<accession>A0ABQ8Y7B7</accession>
<dbReference type="EMBL" id="JAOAOG010000220">
    <property type="protein sequence ID" value="KAJ6239624.1"/>
    <property type="molecule type" value="Genomic_DNA"/>
</dbReference>
<keyword evidence="2" id="KW-1185">Reference proteome</keyword>
<evidence type="ECO:0000313" key="1">
    <source>
        <dbReference type="EMBL" id="KAJ6239624.1"/>
    </source>
</evidence>
<sequence>MDWTFMKEDLLNDAKSIYNDLDIHKNSQKIGEQLDNLIQNNQTDIYFYKIMKHHKKTDLEKYICVLQDIILAFNKLKLQERTELVETQSLIVLNADHPIFQASVDSKYYVSAWCNILYVKLEKMGYYKNFFKSEILEKRNDLIRTALCIYVPKINVNNETEKDGNASNIFPETPQLQTMIQKHN</sequence>
<proteinExistence type="predicted"/>
<gene>
    <name evidence="1" type="ORF">M0813_24988</name>
</gene>
<protein>
    <submittedName>
        <fullName evidence="1">Uncharacterized protein</fullName>
    </submittedName>
</protein>
<organism evidence="1 2">
    <name type="scientific">Anaeramoeba flamelloides</name>
    <dbReference type="NCBI Taxonomy" id="1746091"/>
    <lineage>
        <taxon>Eukaryota</taxon>
        <taxon>Metamonada</taxon>
        <taxon>Anaeramoebidae</taxon>
        <taxon>Anaeramoeba</taxon>
    </lineage>
</organism>